<dbReference type="InterPro" id="IPR027417">
    <property type="entry name" value="P-loop_NTPase"/>
</dbReference>
<dbReference type="PANTHER" id="PTHR10763">
    <property type="entry name" value="CELL DIVISION CONTROL PROTEIN 6-RELATED"/>
    <property type="match status" value="1"/>
</dbReference>
<evidence type="ECO:0000259" key="4">
    <source>
        <dbReference type="SMART" id="SM00382"/>
    </source>
</evidence>
<keyword evidence="2" id="KW-0235">DNA replication</keyword>
<feature type="region of interest" description="Disordered" evidence="3">
    <location>
        <begin position="15"/>
        <end position="39"/>
    </location>
</feature>
<dbReference type="GO" id="GO:0005634">
    <property type="term" value="C:nucleus"/>
    <property type="evidence" value="ECO:0007669"/>
    <property type="project" value="TreeGrafter"/>
</dbReference>
<dbReference type="Gene3D" id="1.10.8.60">
    <property type="match status" value="1"/>
</dbReference>
<evidence type="ECO:0000313" key="5">
    <source>
        <dbReference type="EMBL" id="KRX09758.1"/>
    </source>
</evidence>
<name>A0A0V0R5K9_PSEPJ</name>
<feature type="region of interest" description="Disordered" evidence="3">
    <location>
        <begin position="723"/>
        <end position="776"/>
    </location>
</feature>
<feature type="compositionally biased region" description="Low complexity" evidence="3">
    <location>
        <begin position="553"/>
        <end position="571"/>
    </location>
</feature>
<dbReference type="InterPro" id="IPR003593">
    <property type="entry name" value="AAA+_ATPase"/>
</dbReference>
<evidence type="ECO:0000256" key="2">
    <source>
        <dbReference type="ARBA" id="ARBA00022705"/>
    </source>
</evidence>
<feature type="domain" description="AAA+ ATPase" evidence="4">
    <location>
        <begin position="229"/>
        <end position="389"/>
    </location>
</feature>
<dbReference type="Proteomes" id="UP000054937">
    <property type="component" value="Unassembled WGS sequence"/>
</dbReference>
<dbReference type="SMART" id="SM00382">
    <property type="entry name" value="AAA"/>
    <property type="match status" value="1"/>
</dbReference>
<protein>
    <submittedName>
        <fullName evidence="5">p-loop containing nucleoside triphosphate hydrolase</fullName>
    </submittedName>
</protein>
<reference evidence="5 6" key="1">
    <citation type="journal article" date="2015" name="Sci. Rep.">
        <title>Genome of the facultative scuticociliatosis pathogen Pseudocohnilembus persalinus provides insight into its virulence through horizontal gene transfer.</title>
        <authorList>
            <person name="Xiong J."/>
            <person name="Wang G."/>
            <person name="Cheng J."/>
            <person name="Tian M."/>
            <person name="Pan X."/>
            <person name="Warren A."/>
            <person name="Jiang C."/>
            <person name="Yuan D."/>
            <person name="Miao W."/>
        </authorList>
    </citation>
    <scope>NUCLEOTIDE SEQUENCE [LARGE SCALE GENOMIC DNA]</scope>
    <source>
        <strain evidence="5">36N120E</strain>
    </source>
</reference>
<keyword evidence="5" id="KW-0378">Hydrolase</keyword>
<feature type="region of interest" description="Disordered" evidence="3">
    <location>
        <begin position="553"/>
        <end position="575"/>
    </location>
</feature>
<dbReference type="GO" id="GO:0006270">
    <property type="term" value="P:DNA replication initiation"/>
    <property type="evidence" value="ECO:0007669"/>
    <property type="project" value="TreeGrafter"/>
</dbReference>
<evidence type="ECO:0000256" key="3">
    <source>
        <dbReference type="SAM" id="MobiDB-lite"/>
    </source>
</evidence>
<dbReference type="AlphaFoldDB" id="A0A0V0R5K9"/>
<accession>A0A0V0R5K9</accession>
<dbReference type="GO" id="GO:0003688">
    <property type="term" value="F:DNA replication origin binding"/>
    <property type="evidence" value="ECO:0007669"/>
    <property type="project" value="TreeGrafter"/>
</dbReference>
<dbReference type="Pfam" id="PF13401">
    <property type="entry name" value="AAA_22"/>
    <property type="match status" value="1"/>
</dbReference>
<dbReference type="GO" id="GO:0016887">
    <property type="term" value="F:ATP hydrolysis activity"/>
    <property type="evidence" value="ECO:0007669"/>
    <property type="project" value="InterPro"/>
</dbReference>
<feature type="region of interest" description="Disordered" evidence="3">
    <location>
        <begin position="134"/>
        <end position="153"/>
    </location>
</feature>
<feature type="compositionally biased region" description="Basic and acidic residues" evidence="3">
    <location>
        <begin position="766"/>
        <end position="776"/>
    </location>
</feature>
<comment type="caution">
    <text evidence="5">The sequence shown here is derived from an EMBL/GenBank/DDBJ whole genome shotgun (WGS) entry which is preliminary data.</text>
</comment>
<dbReference type="EMBL" id="LDAU01000044">
    <property type="protein sequence ID" value="KRX09758.1"/>
    <property type="molecule type" value="Genomic_DNA"/>
</dbReference>
<dbReference type="OMA" id="IEICAMR"/>
<keyword evidence="6" id="KW-1185">Reference proteome</keyword>
<dbReference type="InterPro" id="IPR050311">
    <property type="entry name" value="ORC1/CDC6"/>
</dbReference>
<feature type="region of interest" description="Disordered" evidence="3">
    <location>
        <begin position="73"/>
        <end position="99"/>
    </location>
</feature>
<organism evidence="5 6">
    <name type="scientific">Pseudocohnilembus persalinus</name>
    <name type="common">Ciliate</name>
    <dbReference type="NCBI Taxonomy" id="266149"/>
    <lineage>
        <taxon>Eukaryota</taxon>
        <taxon>Sar</taxon>
        <taxon>Alveolata</taxon>
        <taxon>Ciliophora</taxon>
        <taxon>Intramacronucleata</taxon>
        <taxon>Oligohymenophorea</taxon>
        <taxon>Scuticociliatia</taxon>
        <taxon>Philasterida</taxon>
        <taxon>Pseudocohnilembidae</taxon>
        <taxon>Pseudocohnilembus</taxon>
    </lineage>
</organism>
<proteinExistence type="inferred from homology"/>
<sequence length="902" mass="105409">MASKKSKISFVERYNKNEIKAQNPEIDQNPLNKQQQNKAQSLKKIHIFDSNPRNYIDATKTAKLEININKNKNINKTNSDTQNNLDNNNNQYNNNKNNNNKQKEVEYLSSNENSNQSSTFCESNVKYIEENNSISNFDKNENNSNQNSDKKKQLTQISENFSKEQDRAIDEFFDDLFSNNKQENNDNENIITAQKMLDGSYVPAVVKNRDQESQKIKKFFYKCFKNEQEVRCLLLTGNPGTGKTLLTNHILNQISEGKLKLGLDSKKKQLRILKFNGMNYKSACEFFKNVYFQLYSKQLTFQDMQVQLSKRYILDQIQNYFKNEENKNQEVIFMVDEFDRLFEGAGTDIFEIFGLINKVIGASIIGISNSIEMFQNLTEKFQIQLPKIRNIVFQPYERSAFEEIIQERINLIKCTLQIENNIFDPKAIKQCAGIVFNKGGDVRDLLDICKRTLQRKIKKISTEQKKEQNKSQINFSNLNFLKKQVSTNQLPSLQKFSSLESLDTQEESDQLLQQQQKQLQQQKEKNLNQNQVTENNQIQNKNQINLDNLNNQQEQSLQQNKQNSKQQIQKQQKSKNHEKMLEILRKMQPITIKEFREVIDETYSNKKTISIIKSLPTLQQVILASLYNIVKKDQDLLEIKLELIQKQFNLMGKMLAGGIEKLDLGQIKENLKILEAYKILKFRVAKSRGVEKITITLDISIQEIKFAFSENQTMMELIGENIEQEEEEDSKDPKTKDNIKPVQKQEETQQNPENQQQIQEDDEEEDNKKIIYKDEDKEYDNEKTVNQIQEYQSYFTDVLENKCISNCFSQLNQGKNPPSSQNQFDEQIQPYIQCFNNKCGESLRQKFDDPSQKISKNEGSKVKKCYSDCKDKLDSKFYTVLENCKYSCFVDQSSTTSENLIL</sequence>
<evidence type="ECO:0000256" key="1">
    <source>
        <dbReference type="ARBA" id="ARBA00006184"/>
    </source>
</evidence>
<dbReference type="OrthoDB" id="1926878at2759"/>
<feature type="compositionally biased region" description="Low complexity" evidence="3">
    <location>
        <begin position="748"/>
        <end position="758"/>
    </location>
</feature>
<gene>
    <name evidence="5" type="ORF">PPERSA_02630</name>
</gene>
<comment type="similarity">
    <text evidence="1">Belongs to the CDC6/cdc18 family.</text>
</comment>
<dbReference type="InParanoid" id="A0A0V0R5K9"/>
<dbReference type="GO" id="GO:0033314">
    <property type="term" value="P:mitotic DNA replication checkpoint signaling"/>
    <property type="evidence" value="ECO:0007669"/>
    <property type="project" value="TreeGrafter"/>
</dbReference>
<dbReference type="InterPro" id="IPR049945">
    <property type="entry name" value="AAA_22"/>
</dbReference>
<dbReference type="PANTHER" id="PTHR10763:SF26">
    <property type="entry name" value="CELL DIVISION CONTROL PROTEIN 6 HOMOLOG"/>
    <property type="match status" value="1"/>
</dbReference>
<feature type="compositionally biased region" description="Basic and acidic residues" evidence="3">
    <location>
        <begin position="731"/>
        <end position="747"/>
    </location>
</feature>
<dbReference type="Gene3D" id="3.40.50.300">
    <property type="entry name" value="P-loop containing nucleotide triphosphate hydrolases"/>
    <property type="match status" value="1"/>
</dbReference>
<feature type="compositionally biased region" description="Polar residues" evidence="3">
    <location>
        <begin position="25"/>
        <end position="39"/>
    </location>
</feature>
<dbReference type="SUPFAM" id="SSF52540">
    <property type="entry name" value="P-loop containing nucleoside triphosphate hydrolases"/>
    <property type="match status" value="1"/>
</dbReference>
<evidence type="ECO:0000313" key="6">
    <source>
        <dbReference type="Proteomes" id="UP000054937"/>
    </source>
</evidence>